<reference evidence="12" key="1">
    <citation type="submission" date="2021-11" db="EMBL/GenBank/DDBJ databases">
        <authorList>
            <consortium name="Genoscope - CEA"/>
            <person name="William W."/>
        </authorList>
    </citation>
    <scope>NUCLEOTIDE SEQUENCE</scope>
</reference>
<feature type="domain" description="Carbohydrate kinase PfkB" evidence="11">
    <location>
        <begin position="93"/>
        <end position="400"/>
    </location>
</feature>
<keyword evidence="13" id="KW-1185">Reference proteome</keyword>
<comment type="pathway">
    <text evidence="2">Purine metabolism; AMP biosynthesis via salvage pathway; AMP from adenosine: step 1/1.</text>
</comment>
<dbReference type="CDD" id="cd01168">
    <property type="entry name" value="adenosine_kinase"/>
    <property type="match status" value="1"/>
</dbReference>
<dbReference type="GO" id="GO:0004001">
    <property type="term" value="F:adenosine kinase activity"/>
    <property type="evidence" value="ECO:0007669"/>
    <property type="project" value="UniProtKB-EC"/>
</dbReference>
<keyword evidence="8" id="KW-0418">Kinase</keyword>
<keyword evidence="7" id="KW-0547">Nucleotide-binding</keyword>
<evidence type="ECO:0000259" key="11">
    <source>
        <dbReference type="Pfam" id="PF00294"/>
    </source>
</evidence>
<gene>
    <name evidence="12" type="ORF">PECAL_4P10160</name>
</gene>
<name>A0A8J2SK18_9STRA</name>
<keyword evidence="5" id="KW-0808">Transferase</keyword>
<dbReference type="PANTHER" id="PTHR45769:SF3">
    <property type="entry name" value="ADENOSINE KINASE"/>
    <property type="match status" value="1"/>
</dbReference>
<evidence type="ECO:0000256" key="8">
    <source>
        <dbReference type="ARBA" id="ARBA00022777"/>
    </source>
</evidence>
<evidence type="ECO:0000256" key="10">
    <source>
        <dbReference type="PIRSR" id="PIRSR601805-1"/>
    </source>
</evidence>
<comment type="cofactor">
    <cofactor evidence="1">
        <name>Mg(2+)</name>
        <dbReference type="ChEBI" id="CHEBI:18420"/>
    </cofactor>
</comment>
<dbReference type="GO" id="GO:0006166">
    <property type="term" value="P:purine ribonucleoside salvage"/>
    <property type="evidence" value="ECO:0007669"/>
    <property type="project" value="UniProtKB-KW"/>
</dbReference>
<evidence type="ECO:0000256" key="5">
    <source>
        <dbReference type="ARBA" id="ARBA00022679"/>
    </source>
</evidence>
<proteinExistence type="inferred from homology"/>
<dbReference type="Proteomes" id="UP000789595">
    <property type="component" value="Unassembled WGS sequence"/>
</dbReference>
<evidence type="ECO:0000256" key="9">
    <source>
        <dbReference type="ARBA" id="ARBA00022840"/>
    </source>
</evidence>
<comment type="similarity">
    <text evidence="3">Belongs to the carbohydrate kinase PfkB family.</text>
</comment>
<dbReference type="SUPFAM" id="SSF53613">
    <property type="entry name" value="Ribokinase-like"/>
    <property type="match status" value="1"/>
</dbReference>
<evidence type="ECO:0000256" key="3">
    <source>
        <dbReference type="ARBA" id="ARBA00010688"/>
    </source>
</evidence>
<dbReference type="GO" id="GO:0044209">
    <property type="term" value="P:AMP salvage"/>
    <property type="evidence" value="ECO:0007669"/>
    <property type="project" value="UniProtKB-UniPathway"/>
</dbReference>
<dbReference type="UniPathway" id="UPA00588">
    <property type="reaction ID" value="UER00659"/>
</dbReference>
<organism evidence="12 13">
    <name type="scientific">Pelagomonas calceolata</name>
    <dbReference type="NCBI Taxonomy" id="35677"/>
    <lineage>
        <taxon>Eukaryota</taxon>
        <taxon>Sar</taxon>
        <taxon>Stramenopiles</taxon>
        <taxon>Ochrophyta</taxon>
        <taxon>Pelagophyceae</taxon>
        <taxon>Pelagomonadales</taxon>
        <taxon>Pelagomonadaceae</taxon>
        <taxon>Pelagomonas</taxon>
    </lineage>
</organism>
<evidence type="ECO:0000256" key="1">
    <source>
        <dbReference type="ARBA" id="ARBA00001946"/>
    </source>
</evidence>
<sequence length="406" mass="43299">MMEAAARVAPQATASNKKPLLSMASIAKLGSKASRARKNAAARRARARRLGGLLGCGNPVLNMTISIGDGVLEHYQLEGGSVVLAEEMHLPLFEQLLKDPKTTYEAGGAAQNTCRVCAWMLSTVKKEKRPSTAYVGRAGDDENGRKLAALAVDAGLRATYEIDKERRPTGRLATLVNRGTGSRTMVADLGASTHYDPGHLEEHIPSRLLEESSIIVTDGFFLTHSGGVEAVERVGKHVAACASQGEAKVLVLNLGAPYICEHFGKALNSVLPHVDLLIGNRLEMVELARQKGFEVDEEDPDIAALCIAFASLPKNSGARGRVVVATGGPDDTIVVENGIEKRFAVAPLNKQSIVDRNGAGDAFAGAFLSQLLQKRPVEDCVHAAHWAARLVIQRSGVALPEECDYA</sequence>
<protein>
    <recommendedName>
        <fullName evidence="4">adenosine kinase</fullName>
        <ecNumber evidence="4">2.7.1.20</ecNumber>
    </recommendedName>
</protein>
<comment type="caution">
    <text evidence="12">The sequence shown here is derived from an EMBL/GenBank/DDBJ whole genome shotgun (WGS) entry which is preliminary data.</text>
</comment>
<dbReference type="EC" id="2.7.1.20" evidence="4"/>
<dbReference type="EMBL" id="CAKKNE010000004">
    <property type="protein sequence ID" value="CAH0373778.1"/>
    <property type="molecule type" value="Genomic_DNA"/>
</dbReference>
<keyword evidence="6" id="KW-0660">Purine salvage</keyword>
<dbReference type="InterPro" id="IPR001805">
    <property type="entry name" value="Adenokinase"/>
</dbReference>
<keyword evidence="9" id="KW-0067">ATP-binding</keyword>
<dbReference type="GO" id="GO:0005829">
    <property type="term" value="C:cytosol"/>
    <property type="evidence" value="ECO:0007669"/>
    <property type="project" value="TreeGrafter"/>
</dbReference>
<dbReference type="GO" id="GO:0005524">
    <property type="term" value="F:ATP binding"/>
    <property type="evidence" value="ECO:0007669"/>
    <property type="project" value="UniProtKB-KW"/>
</dbReference>
<dbReference type="GO" id="GO:0005634">
    <property type="term" value="C:nucleus"/>
    <property type="evidence" value="ECO:0007669"/>
    <property type="project" value="TreeGrafter"/>
</dbReference>
<evidence type="ECO:0000256" key="7">
    <source>
        <dbReference type="ARBA" id="ARBA00022741"/>
    </source>
</evidence>
<feature type="active site" description="Proton acceptor" evidence="10">
    <location>
        <position position="361"/>
    </location>
</feature>
<dbReference type="GO" id="GO:0006144">
    <property type="term" value="P:purine nucleobase metabolic process"/>
    <property type="evidence" value="ECO:0007669"/>
    <property type="project" value="TreeGrafter"/>
</dbReference>
<evidence type="ECO:0000256" key="6">
    <source>
        <dbReference type="ARBA" id="ARBA00022726"/>
    </source>
</evidence>
<evidence type="ECO:0000313" key="13">
    <source>
        <dbReference type="Proteomes" id="UP000789595"/>
    </source>
</evidence>
<evidence type="ECO:0000256" key="2">
    <source>
        <dbReference type="ARBA" id="ARBA00004801"/>
    </source>
</evidence>
<accession>A0A8J2SK18</accession>
<dbReference type="Pfam" id="PF00294">
    <property type="entry name" value="PfkB"/>
    <property type="match status" value="1"/>
</dbReference>
<dbReference type="AlphaFoldDB" id="A0A8J2SK18"/>
<dbReference type="Gene3D" id="3.30.1110.10">
    <property type="match status" value="1"/>
</dbReference>
<evidence type="ECO:0000256" key="4">
    <source>
        <dbReference type="ARBA" id="ARBA00012119"/>
    </source>
</evidence>
<dbReference type="InterPro" id="IPR029056">
    <property type="entry name" value="Ribokinase-like"/>
</dbReference>
<dbReference type="OrthoDB" id="432447at2759"/>
<dbReference type="Gene3D" id="3.40.1190.20">
    <property type="match status" value="1"/>
</dbReference>
<dbReference type="InterPro" id="IPR011611">
    <property type="entry name" value="PfkB_dom"/>
</dbReference>
<dbReference type="PANTHER" id="PTHR45769">
    <property type="entry name" value="ADENOSINE KINASE"/>
    <property type="match status" value="1"/>
</dbReference>
<evidence type="ECO:0000313" key="12">
    <source>
        <dbReference type="EMBL" id="CAH0373778.1"/>
    </source>
</evidence>